<dbReference type="EMBL" id="JACEMZ010000009">
    <property type="protein sequence ID" value="MBA4452059.1"/>
    <property type="molecule type" value="Genomic_DNA"/>
</dbReference>
<reference evidence="1 2" key="1">
    <citation type="journal article" date="2020" name="Appl. Environ. Microbiol.">
        <title>Genomic Characteristics of a Novel Species of Ammonia-Oxidizing Archaea from the Jiulong River Estuary.</title>
        <authorList>
            <person name="Zou D."/>
            <person name="Wan R."/>
            <person name="Han L."/>
            <person name="Xu M.N."/>
            <person name="Liu Y."/>
            <person name="Liu H."/>
            <person name="Kao S.J."/>
            <person name="Li M."/>
        </authorList>
    </citation>
    <scope>NUCLEOTIDE SEQUENCE [LARGE SCALE GENOMIC DNA]</scope>
    <source>
        <strain evidence="1">W1bin1</strain>
    </source>
</reference>
<evidence type="ECO:0000313" key="1">
    <source>
        <dbReference type="EMBL" id="MBA4452059.1"/>
    </source>
</evidence>
<protein>
    <submittedName>
        <fullName evidence="1">Transcription factor TFIIB</fullName>
    </submittedName>
</protein>
<name>A0AC60VXC1_9ARCH</name>
<sequence length="301" mass="33270">MLMSVIHEKNCKNLYPITDVSTGEITCASCGSVILERAVVTGPEQVGLSKEEYESNTRVGRKITLKLSDMGLSTVIQKTNKDSTGKSLSSENARIFHRLRLWDRNSKYKQEQKSYNKAFTLLDGIKTKLGLPESVVEKSAYLFRKASAKKILSGRSTIGILCGTVYMACRLTNTPRTIQDIANAGNVKRKYLQGICRFLMQELEINPETFSPIDFVERIANAVEVGNKTRRSALKMMETVQDNGITTSKNPMAMAAAVVHLASLENGEKISQIKIAQASGISAVTIRDRAKEIRQKIGGDM</sequence>
<organism evidence="1 2">
    <name type="scientific">Candidatus Nitrosomaritimum aestuariumsis</name>
    <dbReference type="NCBI Taxonomy" id="3342354"/>
    <lineage>
        <taxon>Archaea</taxon>
        <taxon>Nitrososphaerota</taxon>
        <taxon>Nitrososphaeria</taxon>
        <taxon>Nitrosopumilales</taxon>
        <taxon>Nitrosopumilaceae</taxon>
        <taxon>Candidatus Nitrosomaritimum</taxon>
    </lineage>
</organism>
<gene>
    <name evidence="1" type="ORF">H2B03_02645</name>
</gene>
<comment type="caution">
    <text evidence="1">The sequence shown here is derived from an EMBL/GenBank/DDBJ whole genome shotgun (WGS) entry which is preliminary data.</text>
</comment>
<proteinExistence type="predicted"/>
<dbReference type="Proteomes" id="UP000559653">
    <property type="component" value="Unassembled WGS sequence"/>
</dbReference>
<evidence type="ECO:0000313" key="2">
    <source>
        <dbReference type="Proteomes" id="UP000559653"/>
    </source>
</evidence>
<accession>A0AC60VXC1</accession>